<evidence type="ECO:0000256" key="2">
    <source>
        <dbReference type="SAM" id="Phobius"/>
    </source>
</evidence>
<dbReference type="RefSeq" id="WP_076203516.1">
    <property type="nucleotide sequence ID" value="NZ_MBER01000024.1"/>
</dbReference>
<keyword evidence="2" id="KW-1133">Transmembrane helix</keyword>
<sequence>MADEDDQTESVADPTELAGVAEADTQSAYAWGLDDGEDWEPPRRANPRLITTLAVAASLVAIAGAGVTAYIMRDQSPESTPVAAPTTTTTTTVAAVAAPPPVTVTTVIVQAPPEPPEPAAPPKPAEPPMARNVSEGQSCGNSDPAFGYAPDGVNVLACVYPGVWRNAGPFYGMRPIGSPCPNYGSAVSPRGEAMVCVMGAWQPGA</sequence>
<dbReference type="EMBL" id="MBER01000024">
    <property type="protein sequence ID" value="OMC50429.1"/>
    <property type="molecule type" value="Genomic_DNA"/>
</dbReference>
<feature type="region of interest" description="Disordered" evidence="1">
    <location>
        <begin position="111"/>
        <end position="138"/>
    </location>
</feature>
<proteinExistence type="predicted"/>
<feature type="compositionally biased region" description="Pro residues" evidence="1">
    <location>
        <begin position="112"/>
        <end position="127"/>
    </location>
</feature>
<evidence type="ECO:0000313" key="3">
    <source>
        <dbReference type="EMBL" id="OMC50429.1"/>
    </source>
</evidence>
<keyword evidence="2" id="KW-0812">Transmembrane</keyword>
<gene>
    <name evidence="3" type="ORF">A5742_01590</name>
</gene>
<dbReference type="AlphaFoldDB" id="A0ABD6QRY0"/>
<dbReference type="Proteomes" id="UP000187001">
    <property type="component" value="Unassembled WGS sequence"/>
</dbReference>
<comment type="caution">
    <text evidence="3">The sequence shown here is derived from an EMBL/GenBank/DDBJ whole genome shotgun (WGS) entry which is preliminary data.</text>
</comment>
<keyword evidence="2" id="KW-0472">Membrane</keyword>
<evidence type="ECO:0000256" key="1">
    <source>
        <dbReference type="SAM" id="MobiDB-lite"/>
    </source>
</evidence>
<protein>
    <submittedName>
        <fullName evidence="3">Uncharacterized protein</fullName>
    </submittedName>
</protein>
<accession>A0ABD6QRY0</accession>
<organism evidence="3 4">
    <name type="scientific">Mycolicibacterium fortuitum</name>
    <name type="common">Mycobacterium fortuitum</name>
    <dbReference type="NCBI Taxonomy" id="1766"/>
    <lineage>
        <taxon>Bacteria</taxon>
        <taxon>Bacillati</taxon>
        <taxon>Actinomycetota</taxon>
        <taxon>Actinomycetes</taxon>
        <taxon>Mycobacteriales</taxon>
        <taxon>Mycobacteriaceae</taxon>
        <taxon>Mycolicibacterium</taxon>
    </lineage>
</organism>
<evidence type="ECO:0000313" key="4">
    <source>
        <dbReference type="Proteomes" id="UP000187001"/>
    </source>
</evidence>
<feature type="region of interest" description="Disordered" evidence="1">
    <location>
        <begin position="1"/>
        <end position="42"/>
    </location>
</feature>
<reference evidence="3 4" key="1">
    <citation type="submission" date="2016-07" db="EMBL/GenBank/DDBJ databases">
        <authorList>
            <person name="Sutton G."/>
            <person name="Brinkac L."/>
            <person name="Sanka R."/>
            <person name="Adams M."/>
            <person name="Lau E."/>
            <person name="Kumar A."/>
            <person name="Macaden R."/>
        </authorList>
    </citation>
    <scope>NUCLEOTIDE SEQUENCE [LARGE SCALE GENOMIC DNA]</scope>
    <source>
        <strain evidence="3 4">GA-0871</strain>
    </source>
</reference>
<feature type="transmembrane region" description="Helical" evidence="2">
    <location>
        <begin position="49"/>
        <end position="72"/>
    </location>
</feature>
<name>A0ABD6QRY0_MYCFO</name>